<feature type="compositionally biased region" description="Low complexity" evidence="2">
    <location>
        <begin position="8"/>
        <end position="18"/>
    </location>
</feature>
<dbReference type="AlphaFoldDB" id="A0A919BZ57"/>
<evidence type="ECO:0000256" key="1">
    <source>
        <dbReference type="ARBA" id="ARBA00008791"/>
    </source>
</evidence>
<evidence type="ECO:0000313" key="5">
    <source>
        <dbReference type="Proteomes" id="UP000632849"/>
    </source>
</evidence>
<dbReference type="PANTHER" id="PTHR46268:SF6">
    <property type="entry name" value="UNIVERSAL STRESS PROTEIN UP12"/>
    <property type="match status" value="1"/>
</dbReference>
<dbReference type="PANTHER" id="PTHR46268">
    <property type="entry name" value="STRESS RESPONSE PROTEIN NHAX"/>
    <property type="match status" value="1"/>
</dbReference>
<dbReference type="RefSeq" id="WP_190044538.1">
    <property type="nucleotide sequence ID" value="NZ_BNBE01000004.1"/>
</dbReference>
<sequence>MERSDGRATTPETTPAEASGGPFVLVGTDGSRSALEAVETAALEAARRGTRLVVAHAFLWPLFRVDLEPSVYGPTESGLRRQAQIVLDTAVARAQAVAPGTEVSGELITGEPLVVLATRSRGAELVVVGSRGTGGFSGLVLGSVAVHLAAHAACPVLVVRGRDEPDGPVLLAVDGSPDSDAAVDFAFAEARTRGAALVAVHAWTPRSGPGDLTFAFHDAEKVREEAEHVLDGALARAAVRHPGIGAEPRLLRGKPREVLLEESAGAQLLVMGARGRGGFAGLLLGSVSQALLHHAHCPVAVVRNTAD</sequence>
<dbReference type="PRINTS" id="PR01438">
    <property type="entry name" value="UNVRSLSTRESS"/>
</dbReference>
<evidence type="ECO:0000259" key="3">
    <source>
        <dbReference type="Pfam" id="PF00582"/>
    </source>
</evidence>
<dbReference type="SUPFAM" id="SSF52402">
    <property type="entry name" value="Adenine nucleotide alpha hydrolases-like"/>
    <property type="match status" value="2"/>
</dbReference>
<keyword evidence="5" id="KW-1185">Reference proteome</keyword>
<gene>
    <name evidence="4" type="ORF">GCM10017667_72690</name>
</gene>
<feature type="region of interest" description="Disordered" evidence="2">
    <location>
        <begin position="1"/>
        <end position="23"/>
    </location>
</feature>
<evidence type="ECO:0000313" key="4">
    <source>
        <dbReference type="EMBL" id="GHG25938.1"/>
    </source>
</evidence>
<proteinExistence type="inferred from homology"/>
<dbReference type="Pfam" id="PF00582">
    <property type="entry name" value="Usp"/>
    <property type="match status" value="2"/>
</dbReference>
<dbReference type="Proteomes" id="UP000632849">
    <property type="component" value="Unassembled WGS sequence"/>
</dbReference>
<dbReference type="InterPro" id="IPR014729">
    <property type="entry name" value="Rossmann-like_a/b/a_fold"/>
</dbReference>
<dbReference type="InterPro" id="IPR006015">
    <property type="entry name" value="Universal_stress_UspA"/>
</dbReference>
<comment type="caution">
    <text evidence="4">The sequence shown here is derived from an EMBL/GenBank/DDBJ whole genome shotgun (WGS) entry which is preliminary data.</text>
</comment>
<evidence type="ECO:0000256" key="2">
    <source>
        <dbReference type="SAM" id="MobiDB-lite"/>
    </source>
</evidence>
<comment type="similarity">
    <text evidence="1">Belongs to the universal stress protein A family.</text>
</comment>
<name>A0A919BZ57_STRFL</name>
<dbReference type="InterPro" id="IPR006016">
    <property type="entry name" value="UspA"/>
</dbReference>
<dbReference type="EMBL" id="BNBE01000004">
    <property type="protein sequence ID" value="GHG25938.1"/>
    <property type="molecule type" value="Genomic_DNA"/>
</dbReference>
<protein>
    <submittedName>
        <fullName evidence="4">Universal stress protein</fullName>
    </submittedName>
</protein>
<feature type="domain" description="UspA" evidence="3">
    <location>
        <begin position="168"/>
        <end position="303"/>
    </location>
</feature>
<feature type="domain" description="UspA" evidence="3">
    <location>
        <begin position="24"/>
        <end position="160"/>
    </location>
</feature>
<reference evidence="4" key="1">
    <citation type="journal article" date="2014" name="Int. J. Syst. Evol. Microbiol.">
        <title>Complete genome sequence of Corynebacterium casei LMG S-19264T (=DSM 44701T), isolated from a smear-ripened cheese.</title>
        <authorList>
            <consortium name="US DOE Joint Genome Institute (JGI-PGF)"/>
            <person name="Walter F."/>
            <person name="Albersmeier A."/>
            <person name="Kalinowski J."/>
            <person name="Ruckert C."/>
        </authorList>
    </citation>
    <scope>NUCLEOTIDE SEQUENCE</scope>
    <source>
        <strain evidence="4">JCM 4122</strain>
    </source>
</reference>
<accession>A0A919BZ57</accession>
<dbReference type="Gene3D" id="3.40.50.620">
    <property type="entry name" value="HUPs"/>
    <property type="match status" value="2"/>
</dbReference>
<organism evidence="4 5">
    <name type="scientific">Streptomyces filamentosus</name>
    <name type="common">Streptomyces roseosporus</name>
    <dbReference type="NCBI Taxonomy" id="67294"/>
    <lineage>
        <taxon>Bacteria</taxon>
        <taxon>Bacillati</taxon>
        <taxon>Actinomycetota</taxon>
        <taxon>Actinomycetes</taxon>
        <taxon>Kitasatosporales</taxon>
        <taxon>Streptomycetaceae</taxon>
        <taxon>Streptomyces</taxon>
    </lineage>
</organism>
<reference evidence="4" key="2">
    <citation type="submission" date="2020-09" db="EMBL/GenBank/DDBJ databases">
        <authorList>
            <person name="Sun Q."/>
            <person name="Ohkuma M."/>
        </authorList>
    </citation>
    <scope>NUCLEOTIDE SEQUENCE</scope>
    <source>
        <strain evidence="4">JCM 4122</strain>
    </source>
</reference>